<reference evidence="2" key="1">
    <citation type="journal article" date="2023" name="Microb. Genom.">
        <title>Mesoterricola silvestris gen. nov., sp. nov., Mesoterricola sediminis sp. nov., Geothrix oryzae sp. nov., Geothrix edaphica sp. nov., Geothrix rubra sp. nov., and Geothrix limicola sp. nov., six novel members of Acidobacteriota isolated from soils.</title>
        <authorList>
            <person name="Weisberg A.J."/>
            <person name="Pearce E."/>
            <person name="Kramer C.G."/>
            <person name="Chang J.H."/>
            <person name="Clarke C.R."/>
        </authorList>
    </citation>
    <scope>NUCLEOTIDE SEQUENCE</scope>
    <source>
        <strain evidence="2">ND06-05F</strain>
    </source>
</reference>
<keyword evidence="1" id="KW-1133">Transmembrane helix</keyword>
<feature type="transmembrane region" description="Helical" evidence="1">
    <location>
        <begin position="6"/>
        <end position="39"/>
    </location>
</feature>
<proteinExistence type="predicted"/>
<evidence type="ECO:0000313" key="3">
    <source>
        <dbReference type="Proteomes" id="UP001273589"/>
    </source>
</evidence>
<comment type="caution">
    <text evidence="2">The sequence shown here is derived from an EMBL/GenBank/DDBJ whole genome shotgun (WGS) entry which is preliminary data.</text>
</comment>
<organism evidence="2 3">
    <name type="scientific">Streptomyces europaeiscabiei</name>
    <dbReference type="NCBI Taxonomy" id="146819"/>
    <lineage>
        <taxon>Bacteria</taxon>
        <taxon>Bacillati</taxon>
        <taxon>Actinomycetota</taxon>
        <taxon>Actinomycetes</taxon>
        <taxon>Kitasatosporales</taxon>
        <taxon>Streptomycetaceae</taxon>
        <taxon>Streptomyces</taxon>
    </lineage>
</organism>
<dbReference type="RefSeq" id="WP_319698361.1">
    <property type="nucleotide sequence ID" value="NZ_JARAWN010000451.1"/>
</dbReference>
<evidence type="ECO:0000256" key="1">
    <source>
        <dbReference type="SAM" id="Phobius"/>
    </source>
</evidence>
<keyword evidence="1" id="KW-0812">Transmembrane</keyword>
<evidence type="ECO:0000313" key="2">
    <source>
        <dbReference type="EMBL" id="MDX3135752.1"/>
    </source>
</evidence>
<protein>
    <submittedName>
        <fullName evidence="2">Uncharacterized protein</fullName>
    </submittedName>
</protein>
<gene>
    <name evidence="2" type="ORF">PV367_39510</name>
</gene>
<dbReference type="AlphaFoldDB" id="A0AAJ2PZ22"/>
<sequence>MDTRTLGLLTAGAFVVYIAYLNPAVGMAVVVGVGVVALLEGLIKK</sequence>
<name>A0AAJ2PZ22_9ACTN</name>
<dbReference type="EMBL" id="JARAWN010000451">
    <property type="protein sequence ID" value="MDX3135752.1"/>
    <property type="molecule type" value="Genomic_DNA"/>
</dbReference>
<keyword evidence="1" id="KW-0472">Membrane</keyword>
<dbReference type="Proteomes" id="UP001273589">
    <property type="component" value="Unassembled WGS sequence"/>
</dbReference>
<accession>A0AAJ2PZ22</accession>